<organism evidence="2 3">
    <name type="scientific">Streptomyces netropsis</name>
    <name type="common">Streptoverticillium netropsis</name>
    <dbReference type="NCBI Taxonomy" id="55404"/>
    <lineage>
        <taxon>Bacteria</taxon>
        <taxon>Bacillati</taxon>
        <taxon>Actinomycetota</taxon>
        <taxon>Actinomycetes</taxon>
        <taxon>Kitasatosporales</taxon>
        <taxon>Streptomycetaceae</taxon>
        <taxon>Streptomyces</taxon>
    </lineage>
</organism>
<keyword evidence="3" id="KW-1185">Reference proteome</keyword>
<dbReference type="RefSeq" id="WP_184737508.1">
    <property type="nucleotide sequence ID" value="NZ_BMRW01000018.1"/>
</dbReference>
<evidence type="ECO:0008006" key="4">
    <source>
        <dbReference type="Google" id="ProtNLM"/>
    </source>
</evidence>
<protein>
    <recommendedName>
        <fullName evidence="4">Bleomycin resistance protein</fullName>
    </recommendedName>
</protein>
<dbReference type="NCBIfam" id="NF033156">
    <property type="entry name" value="ble_BLMA_gen"/>
    <property type="match status" value="1"/>
</dbReference>
<dbReference type="InterPro" id="IPR000335">
    <property type="entry name" value="Bleomycin-R"/>
</dbReference>
<keyword evidence="1" id="KW-0046">Antibiotic resistance</keyword>
<gene>
    <name evidence="2" type="ORF">FHS38_005331</name>
</gene>
<sequence>MVKFTGAVPVLTAVDVPADVAFWVGTLGFEEDFGDRDFAGIHRGDVQLFISRTEHRIVADNTSAWVEVVGLDALHEEWSRKVSTDYADTSGPAMTEVGDSPAGREFALRDPAGNCVHFAAER</sequence>
<dbReference type="GO" id="GO:0046677">
    <property type="term" value="P:response to antibiotic"/>
    <property type="evidence" value="ECO:0007669"/>
    <property type="project" value="UniProtKB-KW"/>
</dbReference>
<dbReference type="EMBL" id="JACHJG010000012">
    <property type="protein sequence ID" value="MBB4889256.1"/>
    <property type="molecule type" value="Genomic_DNA"/>
</dbReference>
<dbReference type="Gene3D" id="3.10.180.10">
    <property type="entry name" value="2,3-Dihydroxybiphenyl 1,2-Dioxygenase, domain 1"/>
    <property type="match status" value="1"/>
</dbReference>
<proteinExistence type="predicted"/>
<evidence type="ECO:0000313" key="2">
    <source>
        <dbReference type="EMBL" id="MBB4889256.1"/>
    </source>
</evidence>
<reference evidence="2 3" key="1">
    <citation type="submission" date="2020-08" db="EMBL/GenBank/DDBJ databases">
        <title>Genomic Encyclopedia of Type Strains, Phase III (KMG-III): the genomes of soil and plant-associated and newly described type strains.</title>
        <authorList>
            <person name="Whitman W."/>
        </authorList>
    </citation>
    <scope>NUCLEOTIDE SEQUENCE [LARGE SCALE GENOMIC DNA]</scope>
    <source>
        <strain evidence="2 3">CECT 3265</strain>
    </source>
</reference>
<dbReference type="Proteomes" id="UP000556436">
    <property type="component" value="Unassembled WGS sequence"/>
</dbReference>
<evidence type="ECO:0000256" key="1">
    <source>
        <dbReference type="ARBA" id="ARBA00023251"/>
    </source>
</evidence>
<dbReference type="AlphaFoldDB" id="A0A7W7LGI0"/>
<dbReference type="InterPro" id="IPR029068">
    <property type="entry name" value="Glyas_Bleomycin-R_OHBP_Dase"/>
</dbReference>
<name>A0A7W7LGI0_STRNE</name>
<dbReference type="CDD" id="cd08349">
    <property type="entry name" value="BLMA_like"/>
    <property type="match status" value="1"/>
</dbReference>
<comment type="caution">
    <text evidence="2">The sequence shown here is derived from an EMBL/GenBank/DDBJ whole genome shotgun (WGS) entry which is preliminary data.</text>
</comment>
<dbReference type="SUPFAM" id="SSF54593">
    <property type="entry name" value="Glyoxalase/Bleomycin resistance protein/Dihydroxybiphenyl dioxygenase"/>
    <property type="match status" value="1"/>
</dbReference>
<evidence type="ECO:0000313" key="3">
    <source>
        <dbReference type="Proteomes" id="UP000556436"/>
    </source>
</evidence>
<dbReference type="PRINTS" id="PR00311">
    <property type="entry name" value="BLEOMYCINRST"/>
</dbReference>
<accession>A0A7W7LGI0</accession>